<feature type="transmembrane region" description="Helical" evidence="2">
    <location>
        <begin position="88"/>
        <end position="107"/>
    </location>
</feature>
<feature type="compositionally biased region" description="Polar residues" evidence="1">
    <location>
        <begin position="283"/>
        <end position="301"/>
    </location>
</feature>
<dbReference type="Proteomes" id="UP001428290">
    <property type="component" value="Unassembled WGS sequence"/>
</dbReference>
<feature type="domain" description="DUF5667" evidence="3">
    <location>
        <begin position="113"/>
        <end position="204"/>
    </location>
</feature>
<gene>
    <name evidence="4" type="ORF">Hgul01_02509</name>
</gene>
<evidence type="ECO:0000313" key="4">
    <source>
        <dbReference type="EMBL" id="GAA5528707.1"/>
    </source>
</evidence>
<comment type="caution">
    <text evidence="4">The sequence shown here is derived from an EMBL/GenBank/DDBJ whole genome shotgun (WGS) entry which is preliminary data.</text>
</comment>
<keyword evidence="2" id="KW-1133">Transmembrane helix</keyword>
<feature type="region of interest" description="Disordered" evidence="1">
    <location>
        <begin position="276"/>
        <end position="428"/>
    </location>
</feature>
<feature type="compositionally biased region" description="Low complexity" evidence="1">
    <location>
        <begin position="316"/>
        <end position="329"/>
    </location>
</feature>
<keyword evidence="5" id="KW-1185">Reference proteome</keyword>
<dbReference type="RefSeq" id="WP_345722324.1">
    <property type="nucleotide sequence ID" value="NZ_BAABRU010000008.1"/>
</dbReference>
<dbReference type="EMBL" id="BAABRU010000008">
    <property type="protein sequence ID" value="GAA5528707.1"/>
    <property type="molecule type" value="Genomic_DNA"/>
</dbReference>
<reference evidence="4 5" key="1">
    <citation type="submission" date="2024-02" db="EMBL/GenBank/DDBJ databases">
        <title>Herpetosiphon gulosus NBRC 112829.</title>
        <authorList>
            <person name="Ichikawa N."/>
            <person name="Katano-Makiyama Y."/>
            <person name="Hidaka K."/>
        </authorList>
    </citation>
    <scope>NUCLEOTIDE SEQUENCE [LARGE SCALE GENOMIC DNA]</scope>
    <source>
        <strain evidence="4 5">NBRC 112829</strain>
    </source>
</reference>
<keyword evidence="2" id="KW-0812">Transmembrane</keyword>
<accession>A0ABP9WZT5</accession>
<name>A0ABP9WZT5_9CHLR</name>
<organism evidence="4 5">
    <name type="scientific">Herpetosiphon gulosus</name>
    <dbReference type="NCBI Taxonomy" id="1973496"/>
    <lineage>
        <taxon>Bacteria</taxon>
        <taxon>Bacillati</taxon>
        <taxon>Chloroflexota</taxon>
        <taxon>Chloroflexia</taxon>
        <taxon>Herpetosiphonales</taxon>
        <taxon>Herpetosiphonaceae</taxon>
        <taxon>Herpetosiphon</taxon>
    </lineage>
</organism>
<evidence type="ECO:0000259" key="3">
    <source>
        <dbReference type="Pfam" id="PF18915"/>
    </source>
</evidence>
<sequence>MNDNLSHMIIDAWQNGASLETLCQQYPHHAEAIQQLINPLIQLQRVNPPTMPVRASHAQADFMRLAQHYRTQATSKPKPRRRLLTQRWGWATATILFLVCLSGNMVLSASASALPGDSLYGIKRWSESISLVFTPSTEQLTARIDLVNERQREIASLVALNKPVPDELLDEVVNETQSIELALAPTDTNDPRRSKLSQVNQQLQTTIAIIPVVNATDDIKHNDLIETLDQSRQRVDVANTTVSPTAQAKATLGPTAVYQPALAPNTTDVPHVTNPKIPPKPHTPTQEPTEVVLPTSTSTPWPTAKPTRVPPSVIKPTATATSVPTDVPTDVPPMPTSAPTDVPAPTMQPTDVPAPTEIPVIGLPTATPTVVREPTAPVPTKDPGDVKPTDVPPTQPPPTPAPTKEPPAPSPTKEPEDTKGQPNPISQH</sequence>
<keyword evidence="2" id="KW-0472">Membrane</keyword>
<evidence type="ECO:0000256" key="2">
    <source>
        <dbReference type="SAM" id="Phobius"/>
    </source>
</evidence>
<proteinExistence type="predicted"/>
<dbReference type="InterPro" id="IPR043725">
    <property type="entry name" value="DUF5667"/>
</dbReference>
<protein>
    <recommendedName>
        <fullName evidence="3">DUF5667 domain-containing protein</fullName>
    </recommendedName>
</protein>
<evidence type="ECO:0000256" key="1">
    <source>
        <dbReference type="SAM" id="MobiDB-lite"/>
    </source>
</evidence>
<evidence type="ECO:0000313" key="5">
    <source>
        <dbReference type="Proteomes" id="UP001428290"/>
    </source>
</evidence>
<feature type="compositionally biased region" description="Pro residues" evidence="1">
    <location>
        <begin position="390"/>
        <end position="412"/>
    </location>
</feature>
<dbReference type="Pfam" id="PF18915">
    <property type="entry name" value="DUF5667"/>
    <property type="match status" value="1"/>
</dbReference>